<comment type="caution">
    <text evidence="10">The sequence shown here is derived from an EMBL/GenBank/DDBJ whole genome shotgun (WGS) entry which is preliminary data.</text>
</comment>
<keyword evidence="11" id="KW-1185">Reference proteome</keyword>
<keyword evidence="6 8" id="KW-0472">Membrane</keyword>
<dbReference type="PROSITE" id="PS00217">
    <property type="entry name" value="SUGAR_TRANSPORT_2"/>
    <property type="match status" value="1"/>
</dbReference>
<feature type="transmembrane region" description="Helical" evidence="8">
    <location>
        <begin position="47"/>
        <end position="70"/>
    </location>
</feature>
<dbReference type="PANTHER" id="PTHR43045:SF1">
    <property type="entry name" value="SHIKIMATE TRANSPORTER"/>
    <property type="match status" value="1"/>
</dbReference>
<feature type="transmembrane region" description="Helical" evidence="8">
    <location>
        <begin position="190"/>
        <end position="209"/>
    </location>
</feature>
<dbReference type="InterPro" id="IPR036259">
    <property type="entry name" value="MFS_trans_sf"/>
</dbReference>
<dbReference type="Pfam" id="PF07690">
    <property type="entry name" value="MFS_1"/>
    <property type="match status" value="1"/>
</dbReference>
<feature type="domain" description="Major facilitator superfamily (MFS) profile" evidence="9">
    <location>
        <begin position="17"/>
        <end position="423"/>
    </location>
</feature>
<dbReference type="PROSITE" id="PS50850">
    <property type="entry name" value="MFS"/>
    <property type="match status" value="1"/>
</dbReference>
<evidence type="ECO:0000256" key="7">
    <source>
        <dbReference type="SAM" id="MobiDB-lite"/>
    </source>
</evidence>
<dbReference type="CDD" id="cd17369">
    <property type="entry name" value="MFS_ShiA_like"/>
    <property type="match status" value="1"/>
</dbReference>
<evidence type="ECO:0000256" key="3">
    <source>
        <dbReference type="ARBA" id="ARBA00022475"/>
    </source>
</evidence>
<dbReference type="InterPro" id="IPR005829">
    <property type="entry name" value="Sugar_transporter_CS"/>
</dbReference>
<feature type="transmembrane region" description="Helical" evidence="8">
    <location>
        <begin position="20"/>
        <end position="41"/>
    </location>
</feature>
<dbReference type="Gene3D" id="1.20.1250.20">
    <property type="entry name" value="MFS general substrate transporter like domains"/>
    <property type="match status" value="2"/>
</dbReference>
<dbReference type="InterPro" id="IPR020846">
    <property type="entry name" value="MFS_dom"/>
</dbReference>
<keyword evidence="2" id="KW-0813">Transport</keyword>
<keyword evidence="4 8" id="KW-0812">Transmembrane</keyword>
<evidence type="ECO:0000256" key="5">
    <source>
        <dbReference type="ARBA" id="ARBA00022989"/>
    </source>
</evidence>
<evidence type="ECO:0000256" key="1">
    <source>
        <dbReference type="ARBA" id="ARBA00004651"/>
    </source>
</evidence>
<dbReference type="EMBL" id="JBHSBH010000004">
    <property type="protein sequence ID" value="MFC3995239.1"/>
    <property type="molecule type" value="Genomic_DNA"/>
</dbReference>
<evidence type="ECO:0000256" key="6">
    <source>
        <dbReference type="ARBA" id="ARBA00023136"/>
    </source>
</evidence>
<feature type="transmembrane region" description="Helical" evidence="8">
    <location>
        <begin position="155"/>
        <end position="178"/>
    </location>
</feature>
<feature type="transmembrane region" description="Helical" evidence="8">
    <location>
        <begin position="90"/>
        <end position="108"/>
    </location>
</feature>
<dbReference type="PANTHER" id="PTHR43045">
    <property type="entry name" value="SHIKIMATE TRANSPORTER"/>
    <property type="match status" value="1"/>
</dbReference>
<keyword evidence="5 8" id="KW-1133">Transmembrane helix</keyword>
<protein>
    <submittedName>
        <fullName evidence="10">MFS transporter</fullName>
    </submittedName>
</protein>
<feature type="transmembrane region" description="Helical" evidence="8">
    <location>
        <begin position="367"/>
        <end position="387"/>
    </location>
</feature>
<evidence type="ECO:0000313" key="11">
    <source>
        <dbReference type="Proteomes" id="UP001595847"/>
    </source>
</evidence>
<name>A0ABV8FIQ4_9ACTN</name>
<feature type="transmembrane region" description="Helical" evidence="8">
    <location>
        <begin position="243"/>
        <end position="260"/>
    </location>
</feature>
<dbReference type="InterPro" id="IPR011701">
    <property type="entry name" value="MFS"/>
</dbReference>
<feature type="transmembrane region" description="Helical" evidence="8">
    <location>
        <begin position="399"/>
        <end position="422"/>
    </location>
</feature>
<evidence type="ECO:0000256" key="2">
    <source>
        <dbReference type="ARBA" id="ARBA00022448"/>
    </source>
</evidence>
<evidence type="ECO:0000313" key="10">
    <source>
        <dbReference type="EMBL" id="MFC3995239.1"/>
    </source>
</evidence>
<comment type="subcellular location">
    <subcellularLocation>
        <location evidence="1">Cell membrane</location>
        <topology evidence="1">Multi-pass membrane protein</topology>
    </subcellularLocation>
</comment>
<dbReference type="Proteomes" id="UP001595847">
    <property type="component" value="Unassembled WGS sequence"/>
</dbReference>
<feature type="transmembrane region" description="Helical" evidence="8">
    <location>
        <begin position="310"/>
        <end position="330"/>
    </location>
</feature>
<proteinExistence type="predicted"/>
<evidence type="ECO:0000256" key="8">
    <source>
        <dbReference type="SAM" id="Phobius"/>
    </source>
</evidence>
<gene>
    <name evidence="10" type="ORF">ACFOVU_04910</name>
</gene>
<evidence type="ECO:0000256" key="4">
    <source>
        <dbReference type="ARBA" id="ARBA00022692"/>
    </source>
</evidence>
<accession>A0ABV8FIQ4</accession>
<feature type="region of interest" description="Disordered" evidence="7">
    <location>
        <begin position="428"/>
        <end position="465"/>
    </location>
</feature>
<dbReference type="PROSITE" id="PS00216">
    <property type="entry name" value="SUGAR_TRANSPORT_1"/>
    <property type="match status" value="1"/>
</dbReference>
<feature type="transmembrane region" description="Helical" evidence="8">
    <location>
        <begin position="280"/>
        <end position="301"/>
    </location>
</feature>
<feature type="transmembrane region" description="Helical" evidence="8">
    <location>
        <begin position="336"/>
        <end position="360"/>
    </location>
</feature>
<evidence type="ECO:0000259" key="9">
    <source>
        <dbReference type="PROSITE" id="PS50850"/>
    </source>
</evidence>
<keyword evidence="3" id="KW-1003">Cell membrane</keyword>
<sequence length="465" mass="48825">MERGLSQPGRMEKVGRVAFVSMVGTTIQYFEFVSYSLAAVLVFPDVFFPYASAASATLTAFASIGVAFVARPLGALLFGHFGDRYGRKSVLVVSLVTMGVATFLIGLLPGFATVGWAAPVLLVLLRILQGAALGGEGMGATVLAIEHAPPRRRGLYSAFPGAGAALGALAANGCFLALSAGMADDRFHDWGWRAPFVFSAVLVAVGLYVRLSVSETPVFTSAIARQRALRVPIVEVVLNRPRALLLSVGALVVGNVLYFVTQTFALSYGTESLGISDTTMLYAALTSIGVQAVAGFASAVFSDRLGRRKLCVLGAVLCALWAVPLIWLLQTRQPTLIVLGFSVAMLVYAVYSGPLSAYLAGVFDTRFRFTAVAFAFNTGVMLGGALAPTLADRLIAVTGSIWAVAGMVVATAVLSIASLAGLPETFPDHLGRRSGGPSEPPEEAAEEGMGNRDDRGRTGNPQHRP</sequence>
<feature type="transmembrane region" description="Helical" evidence="8">
    <location>
        <begin position="114"/>
        <end position="134"/>
    </location>
</feature>
<dbReference type="RefSeq" id="WP_378530184.1">
    <property type="nucleotide sequence ID" value="NZ_JBHSBH010000004.1"/>
</dbReference>
<reference evidence="11" key="1">
    <citation type="journal article" date="2019" name="Int. J. Syst. Evol. Microbiol.">
        <title>The Global Catalogue of Microorganisms (GCM) 10K type strain sequencing project: providing services to taxonomists for standard genome sequencing and annotation.</title>
        <authorList>
            <consortium name="The Broad Institute Genomics Platform"/>
            <consortium name="The Broad Institute Genome Sequencing Center for Infectious Disease"/>
            <person name="Wu L."/>
            <person name="Ma J."/>
        </authorList>
    </citation>
    <scope>NUCLEOTIDE SEQUENCE [LARGE SCALE GENOMIC DNA]</scope>
    <source>
        <strain evidence="11">TBRC 1826</strain>
    </source>
</reference>
<dbReference type="SUPFAM" id="SSF103473">
    <property type="entry name" value="MFS general substrate transporter"/>
    <property type="match status" value="1"/>
</dbReference>
<organism evidence="10 11">
    <name type="scientific">Nocardiopsis sediminis</name>
    <dbReference type="NCBI Taxonomy" id="1778267"/>
    <lineage>
        <taxon>Bacteria</taxon>
        <taxon>Bacillati</taxon>
        <taxon>Actinomycetota</taxon>
        <taxon>Actinomycetes</taxon>
        <taxon>Streptosporangiales</taxon>
        <taxon>Nocardiopsidaceae</taxon>
        <taxon>Nocardiopsis</taxon>
    </lineage>
</organism>